<accession>A0ACA9LXQ3</accession>
<comment type="caution">
    <text evidence="1">The sequence shown here is derived from an EMBL/GenBank/DDBJ whole genome shotgun (WGS) entry which is preliminary data.</text>
</comment>
<dbReference type="EMBL" id="CAJVPT010008613">
    <property type="protein sequence ID" value="CAG8553617.1"/>
    <property type="molecule type" value="Genomic_DNA"/>
</dbReference>
<protein>
    <submittedName>
        <fullName evidence="1">6246_t:CDS:1</fullName>
    </submittedName>
</protein>
<evidence type="ECO:0000313" key="2">
    <source>
        <dbReference type="Proteomes" id="UP000789525"/>
    </source>
</evidence>
<proteinExistence type="predicted"/>
<dbReference type="Proteomes" id="UP000789525">
    <property type="component" value="Unassembled WGS sequence"/>
</dbReference>
<name>A0ACA9LXQ3_9GLOM</name>
<gene>
    <name evidence="1" type="ORF">ACOLOM_LOCUS4952</name>
</gene>
<organism evidence="1 2">
    <name type="scientific">Acaulospora colombiana</name>
    <dbReference type="NCBI Taxonomy" id="27376"/>
    <lineage>
        <taxon>Eukaryota</taxon>
        <taxon>Fungi</taxon>
        <taxon>Fungi incertae sedis</taxon>
        <taxon>Mucoromycota</taxon>
        <taxon>Glomeromycotina</taxon>
        <taxon>Glomeromycetes</taxon>
        <taxon>Diversisporales</taxon>
        <taxon>Acaulosporaceae</taxon>
        <taxon>Acaulospora</taxon>
    </lineage>
</organism>
<keyword evidence="2" id="KW-1185">Reference proteome</keyword>
<evidence type="ECO:0000313" key="1">
    <source>
        <dbReference type="EMBL" id="CAG8553617.1"/>
    </source>
</evidence>
<sequence>MLQRLRRRYQRLSHELEMEAQVGLQELREYEYDLGVMQMMLQASQRELQVFEDALVGELEKRETELKRYHMMQMLKLYLCVFVVIFLCLVKYCKDNMSLANF</sequence>
<reference evidence="1" key="1">
    <citation type="submission" date="2021-06" db="EMBL/GenBank/DDBJ databases">
        <authorList>
            <person name="Kallberg Y."/>
            <person name="Tangrot J."/>
            <person name="Rosling A."/>
        </authorList>
    </citation>
    <scope>NUCLEOTIDE SEQUENCE</scope>
    <source>
        <strain evidence="1">CL356</strain>
    </source>
</reference>